<dbReference type="PANTHER" id="PTHR44591:SF3">
    <property type="entry name" value="RESPONSE REGULATORY DOMAIN-CONTAINING PROTEIN"/>
    <property type="match status" value="1"/>
</dbReference>
<dbReference type="PROSITE" id="PS50110">
    <property type="entry name" value="RESPONSE_REGULATORY"/>
    <property type="match status" value="1"/>
</dbReference>
<comment type="caution">
    <text evidence="4">The sequence shown here is derived from an EMBL/GenBank/DDBJ whole genome shotgun (WGS) entry which is preliminary data.</text>
</comment>
<evidence type="ECO:0000259" key="3">
    <source>
        <dbReference type="PROSITE" id="PS50110"/>
    </source>
</evidence>
<dbReference type="Pfam" id="PF00072">
    <property type="entry name" value="Response_reg"/>
    <property type="match status" value="1"/>
</dbReference>
<proteinExistence type="predicted"/>
<dbReference type="EMBL" id="JACXWD010000036">
    <property type="protein sequence ID" value="MBD3868592.1"/>
    <property type="molecule type" value="Genomic_DNA"/>
</dbReference>
<dbReference type="Gene3D" id="3.40.50.2300">
    <property type="match status" value="1"/>
</dbReference>
<keyword evidence="1 2" id="KW-0597">Phosphoprotein</keyword>
<feature type="modified residue" description="4-aspartylphosphate" evidence="2">
    <location>
        <position position="56"/>
    </location>
</feature>
<dbReference type="AlphaFoldDB" id="A0A8J7CDD4"/>
<evidence type="ECO:0000313" key="4">
    <source>
        <dbReference type="EMBL" id="MBD3868592.1"/>
    </source>
</evidence>
<name>A0A8J7CDD4_9BACT</name>
<dbReference type="Proteomes" id="UP000648239">
    <property type="component" value="Unassembled WGS sequence"/>
</dbReference>
<sequence length="132" mass="14016">MSLRVKKVLIVDDDAAVLLGLPAVLESPAVQVATAASLHEACTLLTSQSVDLVITDLRLRGQTDTDGMELISWIKERYPETEVALITGLGSVDLRDEALRRGASAYWEKSISMPDLVARVNALGIPAGGTGS</sequence>
<dbReference type="SUPFAM" id="SSF52172">
    <property type="entry name" value="CheY-like"/>
    <property type="match status" value="1"/>
</dbReference>
<feature type="domain" description="Response regulatory" evidence="3">
    <location>
        <begin position="7"/>
        <end position="124"/>
    </location>
</feature>
<protein>
    <submittedName>
        <fullName evidence="4">Response regulator</fullName>
    </submittedName>
</protein>
<dbReference type="GO" id="GO:0000160">
    <property type="term" value="P:phosphorelay signal transduction system"/>
    <property type="evidence" value="ECO:0007669"/>
    <property type="project" value="InterPro"/>
</dbReference>
<accession>A0A8J7CDD4</accession>
<dbReference type="InterPro" id="IPR011006">
    <property type="entry name" value="CheY-like_superfamily"/>
</dbReference>
<evidence type="ECO:0000313" key="5">
    <source>
        <dbReference type="Proteomes" id="UP000648239"/>
    </source>
</evidence>
<dbReference type="SMART" id="SM00448">
    <property type="entry name" value="REC"/>
    <property type="match status" value="1"/>
</dbReference>
<organism evidence="4 5">
    <name type="scientific">Candidatus Polarisedimenticola svalbardensis</name>
    <dbReference type="NCBI Taxonomy" id="2886004"/>
    <lineage>
        <taxon>Bacteria</taxon>
        <taxon>Pseudomonadati</taxon>
        <taxon>Acidobacteriota</taxon>
        <taxon>Candidatus Polarisedimenticolia</taxon>
        <taxon>Candidatus Polarisedimenticolales</taxon>
        <taxon>Candidatus Polarisedimenticolaceae</taxon>
        <taxon>Candidatus Polarisedimenticola</taxon>
    </lineage>
</organism>
<dbReference type="PANTHER" id="PTHR44591">
    <property type="entry name" value="STRESS RESPONSE REGULATOR PROTEIN 1"/>
    <property type="match status" value="1"/>
</dbReference>
<gene>
    <name evidence="4" type="ORF">IFK94_10755</name>
</gene>
<evidence type="ECO:0000256" key="1">
    <source>
        <dbReference type="ARBA" id="ARBA00022553"/>
    </source>
</evidence>
<dbReference type="InterPro" id="IPR001789">
    <property type="entry name" value="Sig_transdc_resp-reg_receiver"/>
</dbReference>
<dbReference type="InterPro" id="IPR050595">
    <property type="entry name" value="Bact_response_regulator"/>
</dbReference>
<evidence type="ECO:0000256" key="2">
    <source>
        <dbReference type="PROSITE-ProRule" id="PRU00169"/>
    </source>
</evidence>
<reference evidence="4 5" key="1">
    <citation type="submission" date="2020-08" db="EMBL/GenBank/DDBJ databases">
        <title>Acidobacteriota in marine sediments use diverse sulfur dissimilation pathways.</title>
        <authorList>
            <person name="Wasmund K."/>
        </authorList>
    </citation>
    <scope>NUCLEOTIDE SEQUENCE [LARGE SCALE GENOMIC DNA]</scope>
    <source>
        <strain evidence="4">MAG AM4</strain>
    </source>
</reference>